<feature type="transmembrane region" description="Helical" evidence="16">
    <location>
        <begin position="178"/>
        <end position="196"/>
    </location>
</feature>
<feature type="compositionally biased region" description="Low complexity" evidence="15">
    <location>
        <begin position="1404"/>
        <end position="1416"/>
    </location>
</feature>
<comment type="caution">
    <text evidence="18">The sequence shown here is derived from an EMBL/GenBank/DDBJ whole genome shotgun (WGS) entry which is preliminary data.</text>
</comment>
<evidence type="ECO:0000256" key="11">
    <source>
        <dbReference type="ARBA" id="ARBA00022998"/>
    </source>
</evidence>
<keyword evidence="12 16" id="KW-0472">Membrane</keyword>
<keyword evidence="9" id="KW-0460">Magnesium</keyword>
<feature type="region of interest" description="Disordered" evidence="15">
    <location>
        <begin position="1500"/>
        <end position="1521"/>
    </location>
</feature>
<dbReference type="GO" id="GO:0006171">
    <property type="term" value="P:cAMP biosynthetic process"/>
    <property type="evidence" value="ECO:0007669"/>
    <property type="project" value="UniProtKB-KW"/>
</dbReference>
<feature type="region of interest" description="Disordered" evidence="15">
    <location>
        <begin position="1225"/>
        <end position="1255"/>
    </location>
</feature>
<organism evidence="18 19">
    <name type="scientific">Tigriopus californicus</name>
    <name type="common">Marine copepod</name>
    <dbReference type="NCBI Taxonomy" id="6832"/>
    <lineage>
        <taxon>Eukaryota</taxon>
        <taxon>Metazoa</taxon>
        <taxon>Ecdysozoa</taxon>
        <taxon>Arthropoda</taxon>
        <taxon>Crustacea</taxon>
        <taxon>Multicrustacea</taxon>
        <taxon>Hexanauplia</taxon>
        <taxon>Copepoda</taxon>
        <taxon>Harpacticoida</taxon>
        <taxon>Harpacticidae</taxon>
        <taxon>Tigriopus</taxon>
    </lineage>
</organism>
<feature type="region of interest" description="Disordered" evidence="15">
    <location>
        <begin position="1"/>
        <end position="78"/>
    </location>
</feature>
<feature type="compositionally biased region" description="Polar residues" evidence="15">
    <location>
        <begin position="1"/>
        <end position="11"/>
    </location>
</feature>
<evidence type="ECO:0000256" key="2">
    <source>
        <dbReference type="ARBA" id="ARBA00001946"/>
    </source>
</evidence>
<dbReference type="FunFam" id="3.30.70.1230:FF:000024">
    <property type="entry name" value="ACXA, isoform A"/>
    <property type="match status" value="1"/>
</dbReference>
<dbReference type="Proteomes" id="UP000318571">
    <property type="component" value="Chromosome 2"/>
</dbReference>
<feature type="domain" description="Guanylate cyclase" evidence="17">
    <location>
        <begin position="396"/>
        <end position="526"/>
    </location>
</feature>
<evidence type="ECO:0000256" key="6">
    <source>
        <dbReference type="ARBA" id="ARBA00022723"/>
    </source>
</evidence>
<dbReference type="GO" id="GO:0005886">
    <property type="term" value="C:plasma membrane"/>
    <property type="evidence" value="ECO:0007669"/>
    <property type="project" value="TreeGrafter"/>
</dbReference>
<keyword evidence="11" id="KW-0115">cAMP biosynthesis</keyword>
<evidence type="ECO:0000256" key="15">
    <source>
        <dbReference type="SAM" id="MobiDB-lite"/>
    </source>
</evidence>
<evidence type="ECO:0000256" key="5">
    <source>
        <dbReference type="ARBA" id="ARBA00022692"/>
    </source>
</evidence>
<accession>A0A553PDQ0</accession>
<feature type="transmembrane region" description="Helical" evidence="16">
    <location>
        <begin position="813"/>
        <end position="836"/>
    </location>
</feature>
<dbReference type="Gene3D" id="3.30.70.1230">
    <property type="entry name" value="Nucleotide cyclase"/>
    <property type="match status" value="2"/>
</dbReference>
<sequence length="1583" mass="180180">MATTRASSPYSPGQPLPRARQRSSGSDSISTSVVAPYSNNTNLRSRARSRSSGVSFGPRSSMALTSLTPQSEKEPGCDERSWTLSHLALSLNMTVSLEEYEFEEMPDFALECLQDRFRGKDLEKLYQRYEQRAQLGTFTTYLVVQAFISIVYIGAIALVCRFKDECTSLEIPTQLPDIVAQSVLLALCIILLLLVYNEKIFKDEPRLTYLFSGIMVLSLEAIDIGLVVHHSLQFTQPLTPSENNTLTTSSFFDEFIEDNDKPEKALTAKIPIISLYNILAIYLFLPIPKKVVALAFGIGVSVICIVLFLSIELATGHDDTIDFVNQLLADIVFYLSLNFIGFYMRYENLLQTIIPSHITAPVRNGIWDHINAIKQGTGQDRQPLRQLHLGKQEDVSILFADICNFTPLTTTLSVQKLVETLNDLFGSFDEAAETHKCMRIKILGDCYYCVSGVPTPDEEKPNHAENCVEMGLAMIKLIKTVRANHKVDVDMRIGVHTGLILSGIIGLKKWQFDIWSKDVTIANHMESTGQAGAVHITTQTKERLSKDYKCKPVLSLNDELLQKSKIKTFLIYPPTSYTPKNKYETVRRERTISGESLDSGTNFISLRRGSSAFGDVPGMISPRRGSVASGTTAQILQRRSTLLDTNLNGEMNDDYRKKSLLMDTGLKKFRQILGSAGDFMSDEIEKLPLRKYDQWLHPEEIHPLFLMFRDKSWEKPYSKENDPLFKYYILATFFILNAMGIILLLTERHPHLLLWGEYTLIFVLLVGLLPCFWVSYIWDQVIDPHYDMELLEAPKDAMLNFFYRQAKRINESFWARTTIFSIIMLLIVSSALLDVLTADCLSESPKNYTYRCVLAMMTIFMYLRIHHFLKIFATLVCLTFYGLVILGVIKHHHGKNVFKLEYFGYDEVFNTDMRNYSHFVYLAVCSLFFLIMDRQHEYMHRLDYQWKRQLKDEQELASTTKLANNLLLRNILPHHVAELYISNNRSPGQLYSESYDHVAVMFASIPNYMDSFHLDTDFIACLTMLNTIISAFDRLLLMEKTFNKVEKIKVISSTYMAACGLQPGRKGSADGPLSTVLINGEQLDEQGQNSRIMARFAAAMVRTLHKLQIEDGINDEFRLRIGLSEGKVIAGVVGAQKPLYDIWGNTVNVASRMDYTGMADKIQVPEDMARVLKQQNVSCTFRDEISVKGKGQMRVYFVDLDDDGILVDLHEELCARDLLEERQDEQKKGLTRALTKKRRQKELGGKSPRRESSCSGMKFFIDQTHETPSDDSPDSYDSYDSAVQIDDTQIELAKTYRKEVRKARVSESSRKISSTERDFTITKVEDQELVLDHLDIHPISQEMSESSFECYDTKSTITDFFQTYNSSEDESPPDETDQSLDFDHRHLGNDISLATKPRRVSRQTSSSESQASTTTTLVNEDQRSKKLSTSTASTLQEVFEDNTLEEELDDEPNVPHLLIQKAEETNIEGIKAQVNVQESLHGELHPRDFSLVHEAHLIDDEGGLPGTKKDSGYGSQGQLKDVQKVRQYQSAEPLRMVKQTRSKIAENDQMGEDETLEIKRKLSNQRVWNINHDYASYPQRDES</sequence>
<feature type="transmembrane region" description="Helical" evidence="16">
    <location>
        <begin position="323"/>
        <end position="344"/>
    </location>
</feature>
<gene>
    <name evidence="18" type="ORF">TCAL_07001</name>
</gene>
<dbReference type="PROSITE" id="PS50125">
    <property type="entry name" value="GUANYLATE_CYCLASE_2"/>
    <property type="match status" value="2"/>
</dbReference>
<comment type="cofactor">
    <cofactor evidence="2">
        <name>Mg(2+)</name>
        <dbReference type="ChEBI" id="CHEBI:18420"/>
    </cofactor>
</comment>
<dbReference type="GO" id="GO:0046872">
    <property type="term" value="F:metal ion binding"/>
    <property type="evidence" value="ECO:0007669"/>
    <property type="project" value="UniProtKB-KW"/>
</dbReference>
<dbReference type="InterPro" id="IPR018297">
    <property type="entry name" value="A/G_cyclase_CS"/>
</dbReference>
<dbReference type="GO" id="GO:0007193">
    <property type="term" value="P:adenylate cyclase-inhibiting G protein-coupled receptor signaling pathway"/>
    <property type="evidence" value="ECO:0007669"/>
    <property type="project" value="TreeGrafter"/>
</dbReference>
<comment type="similarity">
    <text evidence="14">Belongs to the adenylyl cyclase class-4/guanylyl cyclase family.</text>
</comment>
<evidence type="ECO:0000256" key="14">
    <source>
        <dbReference type="RuleBase" id="RU000405"/>
    </source>
</evidence>
<evidence type="ECO:0000256" key="3">
    <source>
        <dbReference type="ARBA" id="ARBA00004141"/>
    </source>
</evidence>
<dbReference type="SMART" id="SM00044">
    <property type="entry name" value="CYCc"/>
    <property type="match status" value="2"/>
</dbReference>
<evidence type="ECO:0000256" key="13">
    <source>
        <dbReference type="ARBA" id="ARBA00023239"/>
    </source>
</evidence>
<evidence type="ECO:0000259" key="17">
    <source>
        <dbReference type="PROSITE" id="PS50125"/>
    </source>
</evidence>
<feature type="transmembrane region" description="Helical" evidence="16">
    <location>
        <begin position="758"/>
        <end position="778"/>
    </location>
</feature>
<keyword evidence="19" id="KW-1185">Reference proteome</keyword>
<keyword evidence="10 16" id="KW-1133">Transmembrane helix</keyword>
<feature type="transmembrane region" description="Helical" evidence="16">
    <location>
        <begin position="292"/>
        <end position="311"/>
    </location>
</feature>
<feature type="transmembrane region" description="Helical" evidence="16">
    <location>
        <begin position="208"/>
        <end position="228"/>
    </location>
</feature>
<feature type="transmembrane region" description="Helical" evidence="16">
    <location>
        <begin position="872"/>
        <end position="893"/>
    </location>
</feature>
<evidence type="ECO:0000313" key="18">
    <source>
        <dbReference type="EMBL" id="TRY75805.1"/>
    </source>
</evidence>
<dbReference type="PANTHER" id="PTHR45627">
    <property type="entry name" value="ADENYLATE CYCLASE TYPE 1"/>
    <property type="match status" value="1"/>
</dbReference>
<comment type="subcellular location">
    <subcellularLocation>
        <location evidence="3">Membrane</location>
        <topology evidence="3">Multi-pass membrane protein</topology>
    </subcellularLocation>
</comment>
<dbReference type="PROSITE" id="PS00452">
    <property type="entry name" value="GUANYLATE_CYCLASE_1"/>
    <property type="match status" value="2"/>
</dbReference>
<feature type="transmembrane region" description="Helical" evidence="16">
    <location>
        <begin position="138"/>
        <end position="158"/>
    </location>
</feature>
<dbReference type="CDD" id="cd07302">
    <property type="entry name" value="CHD"/>
    <property type="match status" value="2"/>
</dbReference>
<protein>
    <recommendedName>
        <fullName evidence="4">adenylate cyclase</fullName>
        <ecNumber evidence="4">4.6.1.1</ecNumber>
    </recommendedName>
</protein>
<evidence type="ECO:0000256" key="7">
    <source>
        <dbReference type="ARBA" id="ARBA00022741"/>
    </source>
</evidence>
<evidence type="ECO:0000256" key="1">
    <source>
        <dbReference type="ARBA" id="ARBA00001593"/>
    </source>
</evidence>
<evidence type="ECO:0000256" key="12">
    <source>
        <dbReference type="ARBA" id="ARBA00023136"/>
    </source>
</evidence>
<feature type="transmembrane region" description="Helical" evidence="16">
    <location>
        <begin position="727"/>
        <end position="746"/>
    </location>
</feature>
<dbReference type="Pfam" id="PF00211">
    <property type="entry name" value="Guanylate_cyc"/>
    <property type="match status" value="2"/>
</dbReference>
<dbReference type="EMBL" id="VCGU01000005">
    <property type="protein sequence ID" value="TRY75805.1"/>
    <property type="molecule type" value="Genomic_DNA"/>
</dbReference>
<feature type="transmembrane region" description="Helical" evidence="16">
    <location>
        <begin position="913"/>
        <end position="932"/>
    </location>
</feature>
<keyword evidence="6" id="KW-0479">Metal-binding</keyword>
<keyword evidence="7" id="KW-0547">Nucleotide-binding</keyword>
<dbReference type="STRING" id="6832.A0A553PDQ0"/>
<evidence type="ECO:0000256" key="9">
    <source>
        <dbReference type="ARBA" id="ARBA00022842"/>
    </source>
</evidence>
<feature type="transmembrane region" description="Helical" evidence="16">
    <location>
        <begin position="266"/>
        <end position="285"/>
    </location>
</feature>
<keyword evidence="5 16" id="KW-0812">Transmembrane</keyword>
<comment type="catalytic activity">
    <reaction evidence="1">
        <text>ATP = 3',5'-cyclic AMP + diphosphate</text>
        <dbReference type="Rhea" id="RHEA:15389"/>
        <dbReference type="ChEBI" id="CHEBI:30616"/>
        <dbReference type="ChEBI" id="CHEBI:33019"/>
        <dbReference type="ChEBI" id="CHEBI:58165"/>
        <dbReference type="EC" id="4.6.1.1"/>
    </reaction>
</comment>
<evidence type="ECO:0000256" key="4">
    <source>
        <dbReference type="ARBA" id="ARBA00012201"/>
    </source>
</evidence>
<keyword evidence="8" id="KW-0067">ATP-binding</keyword>
<feature type="compositionally biased region" description="Low complexity" evidence="15">
    <location>
        <begin position="23"/>
        <end position="32"/>
    </location>
</feature>
<proteinExistence type="inferred from homology"/>
<dbReference type="InterPro" id="IPR001054">
    <property type="entry name" value="A/G_cyclase"/>
</dbReference>
<dbReference type="GO" id="GO:0007189">
    <property type="term" value="P:adenylate cyclase-activating G protein-coupled receptor signaling pathway"/>
    <property type="evidence" value="ECO:0007669"/>
    <property type="project" value="TreeGrafter"/>
</dbReference>
<evidence type="ECO:0000256" key="16">
    <source>
        <dbReference type="SAM" id="Phobius"/>
    </source>
</evidence>
<dbReference type="EC" id="4.6.1.1" evidence="4"/>
<feature type="domain" description="Guanylate cyclase" evidence="17">
    <location>
        <begin position="999"/>
        <end position="1154"/>
    </location>
</feature>
<evidence type="ECO:0000256" key="8">
    <source>
        <dbReference type="ARBA" id="ARBA00022840"/>
    </source>
</evidence>
<dbReference type="GO" id="GO:0035556">
    <property type="term" value="P:intracellular signal transduction"/>
    <property type="evidence" value="ECO:0007669"/>
    <property type="project" value="InterPro"/>
</dbReference>
<dbReference type="PANTHER" id="PTHR45627:SF12">
    <property type="entry name" value="ADENYLATE CYCLASE TYPE 2"/>
    <property type="match status" value="1"/>
</dbReference>
<dbReference type="GO" id="GO:0005524">
    <property type="term" value="F:ATP binding"/>
    <property type="evidence" value="ECO:0007669"/>
    <property type="project" value="UniProtKB-KW"/>
</dbReference>
<reference evidence="18 19" key="1">
    <citation type="journal article" date="2018" name="Nat. Ecol. Evol.">
        <title>Genomic signatures of mitonuclear coevolution across populations of Tigriopus californicus.</title>
        <authorList>
            <person name="Barreto F.S."/>
            <person name="Watson E.T."/>
            <person name="Lima T.G."/>
            <person name="Willett C.S."/>
            <person name="Edmands S."/>
            <person name="Li W."/>
            <person name="Burton R.S."/>
        </authorList>
    </citation>
    <scope>NUCLEOTIDE SEQUENCE [LARGE SCALE GENOMIC DNA]</scope>
    <source>
        <strain evidence="18 19">San Diego</strain>
    </source>
</reference>
<feature type="region of interest" description="Disordered" evidence="15">
    <location>
        <begin position="1388"/>
        <end position="1431"/>
    </location>
</feature>
<dbReference type="FunFam" id="3.30.70.1230:FF:000008">
    <property type="entry name" value="Adenylate cyclase type 9"/>
    <property type="match status" value="1"/>
</dbReference>
<evidence type="ECO:0000313" key="19">
    <source>
        <dbReference type="Proteomes" id="UP000318571"/>
    </source>
</evidence>
<dbReference type="SUPFAM" id="SSF55073">
    <property type="entry name" value="Nucleotide cyclase"/>
    <property type="match status" value="2"/>
</dbReference>
<name>A0A553PDQ0_TIGCA</name>
<dbReference type="GO" id="GO:0004016">
    <property type="term" value="F:adenylate cyclase activity"/>
    <property type="evidence" value="ECO:0007669"/>
    <property type="project" value="UniProtKB-EC"/>
</dbReference>
<dbReference type="InterPro" id="IPR029787">
    <property type="entry name" value="Nucleotide_cyclase"/>
</dbReference>
<keyword evidence="13 14" id="KW-0456">Lyase</keyword>
<evidence type="ECO:0000256" key="10">
    <source>
        <dbReference type="ARBA" id="ARBA00022989"/>
    </source>
</evidence>
<feature type="compositionally biased region" description="Basic and acidic residues" evidence="15">
    <location>
        <begin position="1241"/>
        <end position="1252"/>
    </location>
</feature>